<dbReference type="InterPro" id="IPR017900">
    <property type="entry name" value="4Fe4S_Fe_S_CS"/>
</dbReference>
<dbReference type="Pfam" id="PF12797">
    <property type="entry name" value="Fer4_2"/>
    <property type="match status" value="1"/>
</dbReference>
<evidence type="ECO:0000313" key="7">
    <source>
        <dbReference type="Proteomes" id="UP000093080"/>
    </source>
</evidence>
<dbReference type="SUPFAM" id="SSF54862">
    <property type="entry name" value="4Fe-4S ferredoxins"/>
    <property type="match status" value="1"/>
</dbReference>
<evidence type="ECO:0000256" key="2">
    <source>
        <dbReference type="ARBA" id="ARBA00022723"/>
    </source>
</evidence>
<keyword evidence="7" id="KW-1185">Reference proteome</keyword>
<gene>
    <name evidence="6" type="ORF">DBT_1245</name>
</gene>
<dbReference type="PROSITE" id="PS51379">
    <property type="entry name" value="4FE4S_FER_2"/>
    <property type="match status" value="3"/>
</dbReference>
<dbReference type="RefSeq" id="WP_067617702.1">
    <property type="nucleotide sequence ID" value="NZ_MAGO01000005.1"/>
</dbReference>
<dbReference type="GO" id="GO:0046872">
    <property type="term" value="F:metal ion binding"/>
    <property type="evidence" value="ECO:0007669"/>
    <property type="project" value="UniProtKB-KW"/>
</dbReference>
<evidence type="ECO:0000256" key="4">
    <source>
        <dbReference type="ARBA" id="ARBA00023014"/>
    </source>
</evidence>
<keyword evidence="2" id="KW-0479">Metal-binding</keyword>
<dbReference type="PATRIC" id="fig|1156395.6.peg.1257"/>
<dbReference type="NCBIfam" id="NF045797">
    <property type="entry name" value="DsrO"/>
    <property type="match status" value="1"/>
</dbReference>
<dbReference type="InterPro" id="IPR017896">
    <property type="entry name" value="4Fe4S_Fe-S-bd"/>
</dbReference>
<comment type="caution">
    <text evidence="6">The sequence shown here is derived from an EMBL/GenBank/DDBJ whole genome shotgun (WGS) entry which is preliminary data.</text>
</comment>
<sequence length="243" mass="26345">MNSSRRSFIKLLGGAAASFSILKSPDSAQATQFAGKSEAKWGMVIDLRKCIGCQACTVACSIENQIPVGKFRTIVSTYEIERYGTTHRINLPRLCNHCEKPACVQVCPTQATKKRKDGIVVVDNSVCVGCGYCIQACPYEARFINPLTRTADKCTFCLHRLEAGLYPACVETCVGEARVFGNFNDPNSKVSRLVSQYPVQVLKRAMGTGPMVFYIGLDETLSGQIKGEAVISPAGSGVEEEVV</sequence>
<evidence type="ECO:0000256" key="3">
    <source>
        <dbReference type="ARBA" id="ARBA00023004"/>
    </source>
</evidence>
<dbReference type="InterPro" id="IPR050954">
    <property type="entry name" value="ET_IronSulfur_Cluster-Binding"/>
</dbReference>
<dbReference type="PROSITE" id="PS00198">
    <property type="entry name" value="4FE4S_FER_1"/>
    <property type="match status" value="1"/>
</dbReference>
<dbReference type="GO" id="GO:0051539">
    <property type="term" value="F:4 iron, 4 sulfur cluster binding"/>
    <property type="evidence" value="ECO:0007669"/>
    <property type="project" value="UniProtKB-KW"/>
</dbReference>
<evidence type="ECO:0000259" key="5">
    <source>
        <dbReference type="PROSITE" id="PS51379"/>
    </source>
</evidence>
<dbReference type="PROSITE" id="PS51318">
    <property type="entry name" value="TAT"/>
    <property type="match status" value="1"/>
</dbReference>
<dbReference type="CDD" id="cd10551">
    <property type="entry name" value="PsrB"/>
    <property type="match status" value="1"/>
</dbReference>
<dbReference type="AlphaFoldDB" id="A0A1B9F6B7"/>
<evidence type="ECO:0000313" key="6">
    <source>
        <dbReference type="EMBL" id="OCC15498.1"/>
    </source>
</evidence>
<dbReference type="OrthoDB" id="9789030at2"/>
<feature type="domain" description="4Fe-4S ferredoxin-type" evidence="5">
    <location>
        <begin position="85"/>
        <end position="117"/>
    </location>
</feature>
<evidence type="ECO:0000256" key="1">
    <source>
        <dbReference type="ARBA" id="ARBA00022485"/>
    </source>
</evidence>
<keyword evidence="4" id="KW-0411">Iron-sulfur</keyword>
<name>A0A1B9F6B7_9BACT</name>
<dbReference type="STRING" id="1156395.DBT_1245"/>
<dbReference type="EMBL" id="MAGO01000005">
    <property type="protein sequence ID" value="OCC15498.1"/>
    <property type="molecule type" value="Genomic_DNA"/>
</dbReference>
<reference evidence="6 7" key="1">
    <citation type="submission" date="2016-06" db="EMBL/GenBank/DDBJ databases">
        <title>Respiratory ammonification of nitrate coupled to the oxidation of elemental sulfur in deep-sea autotrophic thermophilic bacteria.</title>
        <authorList>
            <person name="Slobodkina G.B."/>
            <person name="Mardanov A.V."/>
            <person name="Ravin N.V."/>
            <person name="Frolova A.A."/>
            <person name="Viryasiv M.B."/>
            <person name="Chernyh N.A."/>
            <person name="Bonch-Osmolovskaya E.A."/>
            <person name="Slobodkin A.I."/>
        </authorList>
    </citation>
    <scope>NUCLEOTIDE SEQUENCE [LARGE SCALE GENOMIC DNA]</scope>
    <source>
        <strain evidence="6 7">S69</strain>
    </source>
</reference>
<feature type="domain" description="4Fe-4S ferredoxin-type" evidence="5">
    <location>
        <begin position="118"/>
        <end position="147"/>
    </location>
</feature>
<organism evidence="6 7">
    <name type="scientific">Dissulfuribacter thermophilus</name>
    <dbReference type="NCBI Taxonomy" id="1156395"/>
    <lineage>
        <taxon>Bacteria</taxon>
        <taxon>Pseudomonadati</taxon>
        <taxon>Thermodesulfobacteriota</taxon>
        <taxon>Dissulfuribacteria</taxon>
        <taxon>Dissulfuribacterales</taxon>
        <taxon>Dissulfuribacteraceae</taxon>
        <taxon>Dissulfuribacter</taxon>
    </lineage>
</organism>
<dbReference type="Proteomes" id="UP000093080">
    <property type="component" value="Unassembled WGS sequence"/>
</dbReference>
<dbReference type="PANTHER" id="PTHR43177">
    <property type="entry name" value="PROTEIN NRFC"/>
    <property type="match status" value="1"/>
</dbReference>
<dbReference type="InterPro" id="IPR054822">
    <property type="entry name" value="DsrO-like"/>
</dbReference>
<dbReference type="Pfam" id="PF13247">
    <property type="entry name" value="Fer4_11"/>
    <property type="match status" value="1"/>
</dbReference>
<dbReference type="PANTHER" id="PTHR43177:SF9">
    <property type="entry name" value="PROTEIN NRFC"/>
    <property type="match status" value="1"/>
</dbReference>
<proteinExistence type="predicted"/>
<accession>A0A1B9F6B7</accession>
<keyword evidence="3" id="KW-0408">Iron</keyword>
<protein>
    <submittedName>
        <fullName evidence="6">Tetrathionate reductase subunit B</fullName>
    </submittedName>
</protein>
<keyword evidence="1" id="KW-0004">4Fe-4S</keyword>
<feature type="domain" description="4Fe-4S ferredoxin-type" evidence="5">
    <location>
        <begin position="41"/>
        <end position="71"/>
    </location>
</feature>
<dbReference type="Gene3D" id="3.30.70.20">
    <property type="match status" value="2"/>
</dbReference>
<dbReference type="InterPro" id="IPR006311">
    <property type="entry name" value="TAT_signal"/>
</dbReference>